<sequence>MSGTLVESSALANVEINNTFAGGVSEDWYNSDWLYRKKITLKQASSTLSNFPVLVSLSDTDLASNAQADGDDILFTSSDGTTRLNHDLDEYESGGLDAWVNIPTLSSSAATDIYMYYGNAATSSENLASTTWDSSYVAIYHFEEDPPGTDVAEYLDSTNNAHGGWDIVGDGNSKEGAIGKGQGFGASTVANDDWVGTDEHADFSLAAGDHSFEGWFKADEQVSGSGFGVLYGRFSGGTPGAGYFIGIRDSNSNLELDYRADGGDHLNLSSLDSIHDNFEDNNWHYFAISIDVSAKTGYLYIDGNLHDTDTYLGDLIDKTGYPEAAFFMSAITWDSPGNHELLGSMDEIRFTKGSARTDDWFSISYDNATATSTFYSSIGTEEQDTGSGVGVTFSNSASTTNFMILDGGVQAPPYIYISGNYRNDGIFNANSGTTTFNGTSQQYISGFATGTNAFAGL</sequence>
<accession>A0A2M6WFG2</accession>
<reference evidence="3" key="1">
    <citation type="submission" date="2017-09" db="EMBL/GenBank/DDBJ databases">
        <title>Depth-based differentiation of microbial function through sediment-hosted aquifers and enrichment of novel symbionts in the deep terrestrial subsurface.</title>
        <authorList>
            <person name="Probst A.J."/>
            <person name="Ladd B."/>
            <person name="Jarett J.K."/>
            <person name="Geller-Mcgrath D.E."/>
            <person name="Sieber C.M.K."/>
            <person name="Emerson J.B."/>
            <person name="Anantharaman K."/>
            <person name="Thomas B.C."/>
            <person name="Malmstrom R."/>
            <person name="Stieglmeier M."/>
            <person name="Klingl A."/>
            <person name="Woyke T."/>
            <person name="Ryan C.M."/>
            <person name="Banfield J.F."/>
        </authorList>
    </citation>
    <scope>NUCLEOTIDE SEQUENCE [LARGE SCALE GENOMIC DNA]</scope>
</reference>
<proteinExistence type="predicted"/>
<dbReference type="Proteomes" id="UP000229530">
    <property type="component" value="Unassembled WGS sequence"/>
</dbReference>
<protein>
    <recommendedName>
        <fullName evidence="1">DUF2341 domain-containing protein</fullName>
    </recommendedName>
</protein>
<feature type="domain" description="DUF2341" evidence="1">
    <location>
        <begin position="69"/>
        <end position="144"/>
    </location>
</feature>
<dbReference type="AlphaFoldDB" id="A0A2M6WFG2"/>
<dbReference type="Gene3D" id="2.60.120.200">
    <property type="match status" value="1"/>
</dbReference>
<dbReference type="InterPro" id="IPR013320">
    <property type="entry name" value="ConA-like_dom_sf"/>
</dbReference>
<evidence type="ECO:0000313" key="2">
    <source>
        <dbReference type="EMBL" id="PIT91528.1"/>
    </source>
</evidence>
<evidence type="ECO:0000259" key="1">
    <source>
        <dbReference type="Pfam" id="PF10102"/>
    </source>
</evidence>
<dbReference type="InterPro" id="IPR018765">
    <property type="entry name" value="DUF2341"/>
</dbReference>
<comment type="caution">
    <text evidence="2">The sequence shown here is derived from an EMBL/GenBank/DDBJ whole genome shotgun (WGS) entry which is preliminary data.</text>
</comment>
<organism evidence="2 3">
    <name type="scientific">Candidatus Jorgensenbacteria bacterium CG10_big_fil_rev_8_21_14_0_10_54_38</name>
    <dbReference type="NCBI Taxonomy" id="1974593"/>
    <lineage>
        <taxon>Bacteria</taxon>
        <taxon>Candidatus Joergenseniibacteriota</taxon>
    </lineage>
</organism>
<dbReference type="Pfam" id="PF10102">
    <property type="entry name" value="DUF2341"/>
    <property type="match status" value="1"/>
</dbReference>
<gene>
    <name evidence="2" type="ORF">COU12_02635</name>
</gene>
<feature type="non-terminal residue" evidence="2">
    <location>
        <position position="457"/>
    </location>
</feature>
<name>A0A2M6WFG2_9BACT</name>
<dbReference type="SUPFAM" id="SSF49899">
    <property type="entry name" value="Concanavalin A-like lectins/glucanases"/>
    <property type="match status" value="1"/>
</dbReference>
<dbReference type="EMBL" id="PFBE01000042">
    <property type="protein sequence ID" value="PIT91528.1"/>
    <property type="molecule type" value="Genomic_DNA"/>
</dbReference>
<evidence type="ECO:0000313" key="3">
    <source>
        <dbReference type="Proteomes" id="UP000229530"/>
    </source>
</evidence>